<keyword evidence="1" id="KW-0677">Repeat</keyword>
<accession>A0AAN7TS09</accession>
<reference evidence="2 3" key="1">
    <citation type="submission" date="2023-11" db="EMBL/GenBank/DDBJ databases">
        <title>Dfirmibasis_genome.</title>
        <authorList>
            <person name="Edelbroek B."/>
            <person name="Kjellin J."/>
            <person name="Jerlstrom-Hultqvist J."/>
            <person name="Soderbom F."/>
        </authorList>
    </citation>
    <scope>NUCLEOTIDE SEQUENCE [LARGE SCALE GENOMIC DNA]</scope>
    <source>
        <strain evidence="2 3">TNS-C-14</strain>
    </source>
</reference>
<dbReference type="Pfam" id="PF05725">
    <property type="entry name" value="FNIP"/>
    <property type="match status" value="1"/>
</dbReference>
<name>A0AAN7TS09_9MYCE</name>
<keyword evidence="3" id="KW-1185">Reference proteome</keyword>
<sequence>MAENYTDHPKVGLGDIPSSVESLTFGDNFNKVLSARSIPSSVKSLTFNYKFNQVLSEGINTIKC</sequence>
<organism evidence="2 3">
    <name type="scientific">Dictyostelium firmibasis</name>
    <dbReference type="NCBI Taxonomy" id="79012"/>
    <lineage>
        <taxon>Eukaryota</taxon>
        <taxon>Amoebozoa</taxon>
        <taxon>Evosea</taxon>
        <taxon>Eumycetozoa</taxon>
        <taxon>Dictyostelia</taxon>
        <taxon>Dictyosteliales</taxon>
        <taxon>Dictyosteliaceae</taxon>
        <taxon>Dictyostelium</taxon>
    </lineage>
</organism>
<dbReference type="InterPro" id="IPR051251">
    <property type="entry name" value="STK_FNIP-Repeat"/>
</dbReference>
<dbReference type="InterPro" id="IPR008615">
    <property type="entry name" value="FNIP"/>
</dbReference>
<dbReference type="AlphaFoldDB" id="A0AAN7TS09"/>
<dbReference type="PANTHER" id="PTHR32134:SF173">
    <property type="entry name" value="FNIP REPEAT-CONTAINING PROTEIN-RELATED"/>
    <property type="match status" value="1"/>
</dbReference>
<evidence type="ECO:0000313" key="2">
    <source>
        <dbReference type="EMBL" id="KAK5574632.1"/>
    </source>
</evidence>
<proteinExistence type="predicted"/>
<evidence type="ECO:0000256" key="1">
    <source>
        <dbReference type="ARBA" id="ARBA00022737"/>
    </source>
</evidence>
<gene>
    <name evidence="2" type="ORF">RB653_009885</name>
</gene>
<dbReference type="Proteomes" id="UP001344447">
    <property type="component" value="Unassembled WGS sequence"/>
</dbReference>
<dbReference type="EMBL" id="JAVFKY010000006">
    <property type="protein sequence ID" value="KAK5574632.1"/>
    <property type="molecule type" value="Genomic_DNA"/>
</dbReference>
<dbReference type="PANTHER" id="PTHR32134">
    <property type="entry name" value="FNIP REPEAT-CONTAINING PROTEIN"/>
    <property type="match status" value="1"/>
</dbReference>
<evidence type="ECO:0000313" key="3">
    <source>
        <dbReference type="Proteomes" id="UP001344447"/>
    </source>
</evidence>
<comment type="caution">
    <text evidence="2">The sequence shown here is derived from an EMBL/GenBank/DDBJ whole genome shotgun (WGS) entry which is preliminary data.</text>
</comment>
<protein>
    <submittedName>
        <fullName evidence="2">Uncharacterized protein</fullName>
    </submittedName>
</protein>